<evidence type="ECO:0000313" key="1">
    <source>
        <dbReference type="EMBL" id="KAK4647423.1"/>
    </source>
</evidence>
<organism evidence="1 2">
    <name type="scientific">Podospora bellae-mahoneyi</name>
    <dbReference type="NCBI Taxonomy" id="2093777"/>
    <lineage>
        <taxon>Eukaryota</taxon>
        <taxon>Fungi</taxon>
        <taxon>Dikarya</taxon>
        <taxon>Ascomycota</taxon>
        <taxon>Pezizomycotina</taxon>
        <taxon>Sordariomycetes</taxon>
        <taxon>Sordariomycetidae</taxon>
        <taxon>Sordariales</taxon>
        <taxon>Podosporaceae</taxon>
        <taxon>Podospora</taxon>
    </lineage>
</organism>
<name>A0ABR0FU04_9PEZI</name>
<evidence type="ECO:0000313" key="2">
    <source>
        <dbReference type="Proteomes" id="UP001322138"/>
    </source>
</evidence>
<protein>
    <submittedName>
        <fullName evidence="1">Uncharacterized protein</fullName>
    </submittedName>
</protein>
<gene>
    <name evidence="1" type="ORF">QC761_0000800</name>
</gene>
<sequence>MTSHHVNNNLYTCGSLASRLNATAFPPNRESSSPSDSFRRDIFYPDDSSVSNELPLASLHLLCLVSVQHNSSIDQRFTHTHSDSLADLYPVLIFSEPTLGFH</sequence>
<keyword evidence="2" id="KW-1185">Reference proteome</keyword>
<dbReference type="Proteomes" id="UP001322138">
    <property type="component" value="Unassembled WGS sequence"/>
</dbReference>
<comment type="caution">
    <text evidence="1">The sequence shown here is derived from an EMBL/GenBank/DDBJ whole genome shotgun (WGS) entry which is preliminary data.</text>
</comment>
<accession>A0ABR0FU04</accession>
<dbReference type="RefSeq" id="XP_062736399.1">
    <property type="nucleotide sequence ID" value="XM_062871733.1"/>
</dbReference>
<dbReference type="EMBL" id="JAFFGZ010000001">
    <property type="protein sequence ID" value="KAK4647423.1"/>
    <property type="molecule type" value="Genomic_DNA"/>
</dbReference>
<proteinExistence type="predicted"/>
<dbReference type="GeneID" id="87890784"/>
<reference evidence="1 2" key="1">
    <citation type="journal article" date="2023" name="bioRxiv">
        <title>High-quality genome assemblies of four members of thePodospora anserinaspecies complex.</title>
        <authorList>
            <person name="Ament-Velasquez S.L."/>
            <person name="Vogan A.A."/>
            <person name="Wallerman O."/>
            <person name="Hartmann F."/>
            <person name="Gautier V."/>
            <person name="Silar P."/>
            <person name="Giraud T."/>
            <person name="Johannesson H."/>
        </authorList>
    </citation>
    <scope>NUCLEOTIDE SEQUENCE [LARGE SCALE GENOMIC DNA]</scope>
    <source>
        <strain evidence="1 2">CBS 112042</strain>
    </source>
</reference>